<feature type="compositionally biased region" description="Basic and acidic residues" evidence="3">
    <location>
        <begin position="337"/>
        <end position="364"/>
    </location>
</feature>
<dbReference type="PROSITE" id="PS50096">
    <property type="entry name" value="IQ"/>
    <property type="match status" value="1"/>
</dbReference>
<dbReference type="InterPro" id="IPR000048">
    <property type="entry name" value="IQ_motif_EF-hand-BS"/>
</dbReference>
<dbReference type="Gene3D" id="1.10.8.60">
    <property type="match status" value="1"/>
</dbReference>
<proteinExistence type="predicted"/>
<dbReference type="GeneTree" id="ENSGT00940000154067"/>
<dbReference type="Pfam" id="PF00612">
    <property type="entry name" value="IQ"/>
    <property type="match status" value="1"/>
</dbReference>
<dbReference type="InterPro" id="IPR052267">
    <property type="entry name" value="N-DRC_Component"/>
</dbReference>
<feature type="compositionally biased region" description="Basic residues" evidence="3">
    <location>
        <begin position="442"/>
        <end position="457"/>
    </location>
</feature>
<dbReference type="PANTHER" id="PTHR14690:SF11">
    <property type="entry name" value="IQ AND AAA DOMAIN-CONTAINING PROTEIN 1 ISOFORM X1"/>
    <property type="match status" value="1"/>
</dbReference>
<keyword evidence="6" id="KW-1185">Reference proteome</keyword>
<reference evidence="5" key="3">
    <citation type="submission" date="2025-09" db="UniProtKB">
        <authorList>
            <consortium name="Ensembl"/>
        </authorList>
    </citation>
    <scope>IDENTIFICATION</scope>
</reference>
<dbReference type="SMART" id="SM00015">
    <property type="entry name" value="IQ"/>
    <property type="match status" value="1"/>
</dbReference>
<reference evidence="5" key="2">
    <citation type="submission" date="2025-08" db="UniProtKB">
        <authorList>
            <consortium name="Ensembl"/>
        </authorList>
    </citation>
    <scope>IDENTIFICATION</scope>
</reference>
<dbReference type="Ensembl" id="ENSOMYT00000133631.1">
    <property type="protein sequence ID" value="ENSOMYP00000121798.1"/>
    <property type="gene ID" value="ENSOMYG00000076046.1"/>
</dbReference>
<dbReference type="Pfam" id="PF00004">
    <property type="entry name" value="AAA"/>
    <property type="match status" value="1"/>
</dbReference>
<dbReference type="Gene3D" id="1.20.5.190">
    <property type="match status" value="1"/>
</dbReference>
<evidence type="ECO:0000259" key="4">
    <source>
        <dbReference type="Pfam" id="PF00004"/>
    </source>
</evidence>
<dbReference type="AlphaFoldDB" id="A0A8K9WSR1"/>
<feature type="region of interest" description="Disordered" evidence="3">
    <location>
        <begin position="332"/>
        <end position="395"/>
    </location>
</feature>
<reference evidence="5" key="1">
    <citation type="submission" date="2020-07" db="EMBL/GenBank/DDBJ databases">
        <title>A long reads based de novo assembly of the rainbow trout Arlee double haploid line genome.</title>
        <authorList>
            <person name="Gao G."/>
            <person name="Palti Y."/>
        </authorList>
    </citation>
    <scope>NUCLEOTIDE SEQUENCE [LARGE SCALE GENOMIC DNA]</scope>
</reference>
<evidence type="ECO:0000256" key="2">
    <source>
        <dbReference type="ARBA" id="ARBA00022840"/>
    </source>
</evidence>
<organism evidence="5 6">
    <name type="scientific">Oncorhynchus mykiss</name>
    <name type="common">Rainbow trout</name>
    <name type="synonym">Salmo gairdneri</name>
    <dbReference type="NCBI Taxonomy" id="8022"/>
    <lineage>
        <taxon>Eukaryota</taxon>
        <taxon>Metazoa</taxon>
        <taxon>Chordata</taxon>
        <taxon>Craniata</taxon>
        <taxon>Vertebrata</taxon>
        <taxon>Euteleostomi</taxon>
        <taxon>Actinopterygii</taxon>
        <taxon>Neopterygii</taxon>
        <taxon>Teleostei</taxon>
        <taxon>Protacanthopterygii</taxon>
        <taxon>Salmoniformes</taxon>
        <taxon>Salmonidae</taxon>
        <taxon>Salmoninae</taxon>
        <taxon>Oncorhynchus</taxon>
    </lineage>
</organism>
<evidence type="ECO:0000313" key="6">
    <source>
        <dbReference type="Proteomes" id="UP000694395"/>
    </source>
</evidence>
<protein>
    <submittedName>
        <fullName evidence="5">IQ motif containing with AAA domain 1</fullName>
    </submittedName>
</protein>
<dbReference type="Gene3D" id="3.40.50.300">
    <property type="entry name" value="P-loop containing nucleotide triphosphate hydrolases"/>
    <property type="match status" value="1"/>
</dbReference>
<dbReference type="CDD" id="cd19506">
    <property type="entry name" value="RecA-like_IQCA1"/>
    <property type="match status" value="1"/>
</dbReference>
<sequence>LSDITWRDSFAHGALEDLLVDEHPPTAPRPLKDRLQVFQGLATFYLKYLQIFRSLEAVYDQIVHPQKRRMVRHVLDGVMGRILELKNEMVELEFSEFHYFDDVLQDLKLTPEDLEVPIPQYFVREKMRVLRDRQKMLAHVMAKGGHIEQEVSVQTMCLEEAVRVLQVCERARQGRLRHRFMKEIRQAEEEGSQAKSQTPISTLDPDQAATCIQKVWRGYSQRKRTRRERLEEMIFLGMVGQRPSVAQLKAQQVETTRRLVQEENEAEYQRALVSIKESVRAVDGPDLRETLQEQIRQWFIECRDATGKFPDFPNAEDGGSTAIFAQKTPDQVAAELAAKEEEKKRKDNINKDKKGGKDRKDQKKDKKRRSKQKKGGKEEGEEEEKGWKMPPSNFLPTVVEGNKMYKGELESSVHVKTISPQVDELMRQEVKNLKLAVDREKGKKKKKGKKGGKKVKSRSALNSTLESLYEELVLEGFLIRPLNIKLSEYIGEFSYLGTTLRQADIEPMPSLSDVRQLIALYGILPLGSQSVHQKAPLMKTLLLAGPGGVGKRMLVHALCTETGANLFNLSPRNLAGKYPGRSCLQYLLHMVFKVARQLQPSVIWIGDAEKTFYKKVPKLEKEMEPKRLKKDLVKVLKSVKPEDRVLVVGTSRRPFDADLKPFCKVYRKIILIPRPDYASRLVLWRELLCGGGARLTPNLDLSSLAKVTDGYTQGHILQAVRQVLTPRRLAQQTTRPLTAEEFIPPLARQDPVYKEEEEAFKMWYGRTPLGKKRARAAKAIEEEGESGKDKDKRGTGRKTGKEEKSKKNNK</sequence>
<dbReference type="GO" id="GO:0005524">
    <property type="term" value="F:ATP binding"/>
    <property type="evidence" value="ECO:0007669"/>
    <property type="project" value="UniProtKB-KW"/>
</dbReference>
<dbReference type="SUPFAM" id="SSF52540">
    <property type="entry name" value="P-loop containing nucleoside triphosphate hydrolases"/>
    <property type="match status" value="1"/>
</dbReference>
<dbReference type="FunFam" id="1.10.8.60:FF:000064">
    <property type="entry name" value="IQ motif containing with AAA domain 1"/>
    <property type="match status" value="1"/>
</dbReference>
<feature type="compositionally biased region" description="Basic and acidic residues" evidence="3">
    <location>
        <begin position="778"/>
        <end position="810"/>
    </location>
</feature>
<name>A0A8K9WSR1_ONCMY</name>
<evidence type="ECO:0000313" key="5">
    <source>
        <dbReference type="Ensembl" id="ENSOMYP00000121798.1"/>
    </source>
</evidence>
<dbReference type="PANTHER" id="PTHR14690">
    <property type="entry name" value="IQ MOTIF CONTAINING WITH AAA DOMAIN 1"/>
    <property type="match status" value="1"/>
</dbReference>
<keyword evidence="1" id="KW-0547">Nucleotide-binding</keyword>
<dbReference type="GO" id="GO:0016887">
    <property type="term" value="F:ATP hydrolysis activity"/>
    <property type="evidence" value="ECO:0007669"/>
    <property type="project" value="InterPro"/>
</dbReference>
<feature type="region of interest" description="Disordered" evidence="3">
    <location>
        <begin position="436"/>
        <end position="457"/>
    </location>
</feature>
<dbReference type="InterPro" id="IPR003959">
    <property type="entry name" value="ATPase_AAA_core"/>
</dbReference>
<evidence type="ECO:0000256" key="3">
    <source>
        <dbReference type="SAM" id="MobiDB-lite"/>
    </source>
</evidence>
<feature type="compositionally biased region" description="Basic residues" evidence="3">
    <location>
        <begin position="365"/>
        <end position="374"/>
    </location>
</feature>
<keyword evidence="2" id="KW-0067">ATP-binding</keyword>
<accession>A0A8K9WSR1</accession>
<dbReference type="Proteomes" id="UP000694395">
    <property type="component" value="Chromosome 18"/>
</dbReference>
<feature type="region of interest" description="Disordered" evidence="3">
    <location>
        <begin position="770"/>
        <end position="810"/>
    </location>
</feature>
<evidence type="ECO:0000256" key="1">
    <source>
        <dbReference type="ARBA" id="ARBA00022741"/>
    </source>
</evidence>
<feature type="domain" description="ATPase AAA-type core" evidence="4">
    <location>
        <begin position="541"/>
        <end position="657"/>
    </location>
</feature>
<dbReference type="InterPro" id="IPR027417">
    <property type="entry name" value="P-loop_NTPase"/>
</dbReference>